<dbReference type="InterPro" id="IPR015131">
    <property type="entry name" value="Killer_tox_Kp4"/>
</dbReference>
<reference evidence="3 4" key="1">
    <citation type="submission" date="2013-05" db="EMBL/GenBank/DDBJ databases">
        <title>Drechslerella stenobrocha genome reveals carnivorous origination and mechanical trapping mechanism of predatory fungi.</title>
        <authorList>
            <person name="Liu X."/>
            <person name="Zhang W."/>
            <person name="Liu K."/>
        </authorList>
    </citation>
    <scope>NUCLEOTIDE SEQUENCE [LARGE SCALE GENOMIC DNA]</scope>
    <source>
        <strain evidence="3 4">248</strain>
    </source>
</reference>
<evidence type="ECO:0000256" key="1">
    <source>
        <dbReference type="SAM" id="SignalP"/>
    </source>
</evidence>
<dbReference type="Pfam" id="PF09044">
    <property type="entry name" value="Kp4"/>
    <property type="match status" value="1"/>
</dbReference>
<protein>
    <recommendedName>
        <fullName evidence="2">Killer toxin Kp4 domain-containing protein</fullName>
    </recommendedName>
</protein>
<accession>W7IF64</accession>
<feature type="chain" id="PRO_5004894095" description="Killer toxin Kp4 domain-containing protein" evidence="1">
    <location>
        <begin position="20"/>
        <end position="181"/>
    </location>
</feature>
<feature type="signal peptide" evidence="1">
    <location>
        <begin position="1"/>
        <end position="19"/>
    </location>
</feature>
<dbReference type="HOGENOM" id="CLU_1488984_0_0_1"/>
<name>W7IF64_9PEZI</name>
<keyword evidence="1" id="KW-0732">Signal</keyword>
<organism evidence="3 4">
    <name type="scientific">Drechslerella stenobrocha 248</name>
    <dbReference type="NCBI Taxonomy" id="1043628"/>
    <lineage>
        <taxon>Eukaryota</taxon>
        <taxon>Fungi</taxon>
        <taxon>Dikarya</taxon>
        <taxon>Ascomycota</taxon>
        <taxon>Pezizomycotina</taxon>
        <taxon>Orbiliomycetes</taxon>
        <taxon>Orbiliales</taxon>
        <taxon>Orbiliaceae</taxon>
        <taxon>Drechslerella</taxon>
    </lineage>
</organism>
<sequence length="181" mass="20019">MFASAPICVALLLLSATSARAPGLRESHPEVRGAAVTRAQVNVAPSAAAPDTPQNQVSTPYEPETSHAKRRFPFLSPPPGINCQGLYSCSINKDKERRLSGELAAIIQHIPDSRFFLHKQVIACVRGIDFINGELGFLCAWFDFAMFQWNHFYHERPHLINGKNLKALVQALLDHDCDVSL</sequence>
<evidence type="ECO:0000313" key="3">
    <source>
        <dbReference type="EMBL" id="EWC47720.1"/>
    </source>
</evidence>
<dbReference type="OrthoDB" id="4177994at2759"/>
<dbReference type="EMBL" id="KI966408">
    <property type="protein sequence ID" value="EWC47720.1"/>
    <property type="molecule type" value="Genomic_DNA"/>
</dbReference>
<dbReference type="Proteomes" id="UP000024837">
    <property type="component" value="Unassembled WGS sequence"/>
</dbReference>
<proteinExistence type="predicted"/>
<feature type="domain" description="Killer toxin Kp4" evidence="2">
    <location>
        <begin position="80"/>
        <end position="179"/>
    </location>
</feature>
<dbReference type="GO" id="GO:0005576">
    <property type="term" value="C:extracellular region"/>
    <property type="evidence" value="ECO:0007669"/>
    <property type="project" value="InterPro"/>
</dbReference>
<evidence type="ECO:0000259" key="2">
    <source>
        <dbReference type="Pfam" id="PF09044"/>
    </source>
</evidence>
<dbReference type="Gene3D" id="3.30.430.10">
    <property type="entry name" value="Killer Toxin P4, subunit A"/>
    <property type="match status" value="1"/>
</dbReference>
<keyword evidence="4" id="KW-1185">Reference proteome</keyword>
<evidence type="ECO:0000313" key="4">
    <source>
        <dbReference type="Proteomes" id="UP000024837"/>
    </source>
</evidence>
<gene>
    <name evidence="3" type="ORF">DRE_02920</name>
</gene>
<dbReference type="AlphaFoldDB" id="W7IF64"/>